<dbReference type="Gramene" id="mRNA:HanXRQr2_Chr09g0416441">
    <property type="protein sequence ID" value="CDS:HanXRQr2_Chr09g0416441.1"/>
    <property type="gene ID" value="HanXRQr2_Chr09g0416441"/>
</dbReference>
<protein>
    <submittedName>
        <fullName evidence="2">Uncharacterized protein</fullName>
    </submittedName>
</protein>
<comment type="caution">
    <text evidence="2">The sequence shown here is derived from an EMBL/GenBank/DDBJ whole genome shotgun (WGS) entry which is preliminary data.</text>
</comment>
<dbReference type="AlphaFoldDB" id="A0A9K3IAX5"/>
<sequence>MPFERVAWLRLLGVLLHLVDSDVLKMVGEEFGKVLHVQKSFGEDKDLSVVRIGVLAGDVERIKEFVTVKWINRSFRIWVEKELDICVSDCLGVVEGVNPAVSSPMASSPVGRPAEPGSSGDCYVEDEEVRMGEGAGREVGPIHSLSKEGGAGEVPNVVCINWQSFVDPCAGNVSNDSGTRNMDIHYFKAGRKTKRFRKGGPKSKVVCEFGQPHLG</sequence>
<gene>
    <name evidence="2" type="ORF">HanXRQr2_Chr09g0416441</name>
</gene>
<keyword evidence="1" id="KW-0732">Signal</keyword>
<dbReference type="Proteomes" id="UP000215914">
    <property type="component" value="Unassembled WGS sequence"/>
</dbReference>
<proteinExistence type="predicted"/>
<accession>A0A9K3IAX5</accession>
<evidence type="ECO:0000313" key="2">
    <source>
        <dbReference type="EMBL" id="KAF5793347.1"/>
    </source>
</evidence>
<feature type="signal peptide" evidence="1">
    <location>
        <begin position="1"/>
        <end position="21"/>
    </location>
</feature>
<reference evidence="2" key="1">
    <citation type="journal article" date="2017" name="Nature">
        <title>The sunflower genome provides insights into oil metabolism, flowering and Asterid evolution.</title>
        <authorList>
            <person name="Badouin H."/>
            <person name="Gouzy J."/>
            <person name="Grassa C.J."/>
            <person name="Murat F."/>
            <person name="Staton S.E."/>
            <person name="Cottret L."/>
            <person name="Lelandais-Briere C."/>
            <person name="Owens G.L."/>
            <person name="Carrere S."/>
            <person name="Mayjonade B."/>
            <person name="Legrand L."/>
            <person name="Gill N."/>
            <person name="Kane N.C."/>
            <person name="Bowers J.E."/>
            <person name="Hubner S."/>
            <person name="Bellec A."/>
            <person name="Berard A."/>
            <person name="Berges H."/>
            <person name="Blanchet N."/>
            <person name="Boniface M.C."/>
            <person name="Brunel D."/>
            <person name="Catrice O."/>
            <person name="Chaidir N."/>
            <person name="Claudel C."/>
            <person name="Donnadieu C."/>
            <person name="Faraut T."/>
            <person name="Fievet G."/>
            <person name="Helmstetter N."/>
            <person name="King M."/>
            <person name="Knapp S.J."/>
            <person name="Lai Z."/>
            <person name="Le Paslier M.C."/>
            <person name="Lippi Y."/>
            <person name="Lorenzon L."/>
            <person name="Mandel J.R."/>
            <person name="Marage G."/>
            <person name="Marchand G."/>
            <person name="Marquand E."/>
            <person name="Bret-Mestries E."/>
            <person name="Morien E."/>
            <person name="Nambeesan S."/>
            <person name="Nguyen T."/>
            <person name="Pegot-Espagnet P."/>
            <person name="Pouilly N."/>
            <person name="Raftis F."/>
            <person name="Sallet E."/>
            <person name="Schiex T."/>
            <person name="Thomas J."/>
            <person name="Vandecasteele C."/>
            <person name="Vares D."/>
            <person name="Vear F."/>
            <person name="Vautrin S."/>
            <person name="Crespi M."/>
            <person name="Mangin B."/>
            <person name="Burke J.M."/>
            <person name="Salse J."/>
            <person name="Munos S."/>
            <person name="Vincourt P."/>
            <person name="Rieseberg L.H."/>
            <person name="Langlade N.B."/>
        </authorList>
    </citation>
    <scope>NUCLEOTIDE SEQUENCE</scope>
    <source>
        <tissue evidence="2">Leaves</tissue>
    </source>
</reference>
<keyword evidence="3" id="KW-1185">Reference proteome</keyword>
<reference evidence="2" key="2">
    <citation type="submission" date="2020-06" db="EMBL/GenBank/DDBJ databases">
        <title>Helianthus annuus Genome sequencing and assembly Release 2.</title>
        <authorList>
            <person name="Gouzy J."/>
            <person name="Langlade N."/>
            <person name="Munos S."/>
        </authorList>
    </citation>
    <scope>NUCLEOTIDE SEQUENCE</scope>
    <source>
        <tissue evidence="2">Leaves</tissue>
    </source>
</reference>
<evidence type="ECO:0000313" key="3">
    <source>
        <dbReference type="Proteomes" id="UP000215914"/>
    </source>
</evidence>
<feature type="chain" id="PRO_5039891721" evidence="1">
    <location>
        <begin position="22"/>
        <end position="215"/>
    </location>
</feature>
<dbReference type="EMBL" id="MNCJ02000324">
    <property type="protein sequence ID" value="KAF5793347.1"/>
    <property type="molecule type" value="Genomic_DNA"/>
</dbReference>
<evidence type="ECO:0000256" key="1">
    <source>
        <dbReference type="SAM" id="SignalP"/>
    </source>
</evidence>
<name>A0A9K3IAX5_HELAN</name>
<organism evidence="2 3">
    <name type="scientific">Helianthus annuus</name>
    <name type="common">Common sunflower</name>
    <dbReference type="NCBI Taxonomy" id="4232"/>
    <lineage>
        <taxon>Eukaryota</taxon>
        <taxon>Viridiplantae</taxon>
        <taxon>Streptophyta</taxon>
        <taxon>Embryophyta</taxon>
        <taxon>Tracheophyta</taxon>
        <taxon>Spermatophyta</taxon>
        <taxon>Magnoliopsida</taxon>
        <taxon>eudicotyledons</taxon>
        <taxon>Gunneridae</taxon>
        <taxon>Pentapetalae</taxon>
        <taxon>asterids</taxon>
        <taxon>campanulids</taxon>
        <taxon>Asterales</taxon>
        <taxon>Asteraceae</taxon>
        <taxon>Asteroideae</taxon>
        <taxon>Heliantheae alliance</taxon>
        <taxon>Heliantheae</taxon>
        <taxon>Helianthus</taxon>
    </lineage>
</organism>